<proteinExistence type="predicted"/>
<evidence type="ECO:0000313" key="2">
    <source>
        <dbReference type="Proteomes" id="UP001180020"/>
    </source>
</evidence>
<evidence type="ECO:0000313" key="1">
    <source>
        <dbReference type="EMBL" id="KAK1301263.1"/>
    </source>
</evidence>
<evidence type="ECO:0008006" key="3">
    <source>
        <dbReference type="Google" id="ProtNLM"/>
    </source>
</evidence>
<dbReference type="PANTHER" id="PTHR33116:SF78">
    <property type="entry name" value="OS12G0587133 PROTEIN"/>
    <property type="match status" value="1"/>
</dbReference>
<gene>
    <name evidence="1" type="ORF">QJS10_CPB12g00976</name>
</gene>
<dbReference type="PANTHER" id="PTHR33116">
    <property type="entry name" value="REVERSE TRANSCRIPTASE ZINC-BINDING DOMAIN-CONTAINING PROTEIN-RELATED-RELATED"/>
    <property type="match status" value="1"/>
</dbReference>
<comment type="caution">
    <text evidence="1">The sequence shown here is derived from an EMBL/GenBank/DDBJ whole genome shotgun (WGS) entry which is preliminary data.</text>
</comment>
<organism evidence="1 2">
    <name type="scientific">Acorus calamus</name>
    <name type="common">Sweet flag</name>
    <dbReference type="NCBI Taxonomy" id="4465"/>
    <lineage>
        <taxon>Eukaryota</taxon>
        <taxon>Viridiplantae</taxon>
        <taxon>Streptophyta</taxon>
        <taxon>Embryophyta</taxon>
        <taxon>Tracheophyta</taxon>
        <taxon>Spermatophyta</taxon>
        <taxon>Magnoliopsida</taxon>
        <taxon>Liliopsida</taxon>
        <taxon>Acoraceae</taxon>
        <taxon>Acorus</taxon>
    </lineage>
</organism>
<protein>
    <recommendedName>
        <fullName evidence="3">Reverse transcriptase</fullName>
    </recommendedName>
</protein>
<reference evidence="1" key="2">
    <citation type="submission" date="2023-06" db="EMBL/GenBank/DDBJ databases">
        <authorList>
            <person name="Ma L."/>
            <person name="Liu K.-W."/>
            <person name="Li Z."/>
            <person name="Hsiao Y.-Y."/>
            <person name="Qi Y."/>
            <person name="Fu T."/>
            <person name="Tang G."/>
            <person name="Zhang D."/>
            <person name="Sun W.-H."/>
            <person name="Liu D.-K."/>
            <person name="Li Y."/>
            <person name="Chen G.-Z."/>
            <person name="Liu X.-D."/>
            <person name="Liao X.-Y."/>
            <person name="Jiang Y.-T."/>
            <person name="Yu X."/>
            <person name="Hao Y."/>
            <person name="Huang J."/>
            <person name="Zhao X.-W."/>
            <person name="Ke S."/>
            <person name="Chen Y.-Y."/>
            <person name="Wu W.-L."/>
            <person name="Hsu J.-L."/>
            <person name="Lin Y.-F."/>
            <person name="Huang M.-D."/>
            <person name="Li C.-Y."/>
            <person name="Huang L."/>
            <person name="Wang Z.-W."/>
            <person name="Zhao X."/>
            <person name="Zhong W.-Y."/>
            <person name="Peng D.-H."/>
            <person name="Ahmad S."/>
            <person name="Lan S."/>
            <person name="Zhang J.-S."/>
            <person name="Tsai W.-C."/>
            <person name="Van De Peer Y."/>
            <person name="Liu Z.-J."/>
        </authorList>
    </citation>
    <scope>NUCLEOTIDE SEQUENCE</scope>
    <source>
        <strain evidence="1">CP</strain>
        <tissue evidence="1">Leaves</tissue>
    </source>
</reference>
<dbReference type="AlphaFoldDB" id="A0AAV9DL59"/>
<name>A0AAV9DL59_ACOCL</name>
<sequence length="308" mass="35452">MAVAEVLPRYLLHHAPILVHTETPQPIGKKPFRFEKFWMEYLEISYIIRTSWGGIIAASPLGVLHHKLWRLQYALRRWNKQRIGDLPAKVREAYVQLAQTLQEEQGDISLAWIGRKIGADQAEKLIAPFTEAEIELAVRRLPSNHAPGLDGFSWGVLQSILANNMWVDERLLLRRLLKKITKRLETWKSSSLNIVGRVVLIRDVLQTLPQHLMFAASLMRTDAEEIDRLARRFLWAGVRTERVIHYINWERVNSEKAAGGLGISRTPILRVASLAIMAYHVLLCPSMVQHVFGLKYKWSGNPWELPRP</sequence>
<accession>A0AAV9DL59</accession>
<keyword evidence="2" id="KW-1185">Reference proteome</keyword>
<dbReference type="Proteomes" id="UP001180020">
    <property type="component" value="Unassembled WGS sequence"/>
</dbReference>
<reference evidence="1" key="1">
    <citation type="journal article" date="2023" name="Nat. Commun.">
        <title>Diploid and tetraploid genomes of Acorus and the evolution of monocots.</title>
        <authorList>
            <person name="Ma L."/>
            <person name="Liu K.W."/>
            <person name="Li Z."/>
            <person name="Hsiao Y.Y."/>
            <person name="Qi Y."/>
            <person name="Fu T."/>
            <person name="Tang G.D."/>
            <person name="Zhang D."/>
            <person name="Sun W.H."/>
            <person name="Liu D.K."/>
            <person name="Li Y."/>
            <person name="Chen G.Z."/>
            <person name="Liu X.D."/>
            <person name="Liao X.Y."/>
            <person name="Jiang Y.T."/>
            <person name="Yu X."/>
            <person name="Hao Y."/>
            <person name="Huang J."/>
            <person name="Zhao X.W."/>
            <person name="Ke S."/>
            <person name="Chen Y.Y."/>
            <person name="Wu W.L."/>
            <person name="Hsu J.L."/>
            <person name="Lin Y.F."/>
            <person name="Huang M.D."/>
            <person name="Li C.Y."/>
            <person name="Huang L."/>
            <person name="Wang Z.W."/>
            <person name="Zhao X."/>
            <person name="Zhong W.Y."/>
            <person name="Peng D.H."/>
            <person name="Ahmad S."/>
            <person name="Lan S."/>
            <person name="Zhang J.S."/>
            <person name="Tsai W.C."/>
            <person name="Van de Peer Y."/>
            <person name="Liu Z.J."/>
        </authorList>
    </citation>
    <scope>NUCLEOTIDE SEQUENCE</scope>
    <source>
        <strain evidence="1">CP</strain>
    </source>
</reference>
<dbReference type="EMBL" id="JAUJYO010000012">
    <property type="protein sequence ID" value="KAK1301263.1"/>
    <property type="molecule type" value="Genomic_DNA"/>
</dbReference>